<feature type="chain" id="PRO_5021759126" description="Adhesin" evidence="2">
    <location>
        <begin position="25"/>
        <end position="406"/>
    </location>
</feature>
<sequence>MKTFQKAPLALAITALMVAPYALADRDHEHDLYTSLDTEFENDISVDLEHNSTTDKEFDIRVRVRSNPGNYSGALVDSKQVVDYNEVMNVDSENTARVGGNAGRDFGGSGGEGGEGGAVGEAVSGNIGINVAAGDNNAQANDAALSASDANRVFGQAEAYSAQSTTANTVTNHGSPNDARMAGSALRGATGNIGVNIAAGVGNVQQNSLAASSNTSSGSARATAAGQQTAYANYTDNSGVITLYRGSEYEEDIYLEGTYNGGTVRGSGGYDGTWNQTNDVYPEIWLGGDQNEGHPSSSAQYAGHMDFDDESPAGDDGKFEGDERGRLWFRESGRMELSGTASGSSLEWRDVRVDHSNTAVLGGDALRGASGNVGVNITAGTNNMQRNSLAIASSTSGAMAGGGGEN</sequence>
<evidence type="ECO:0000313" key="3">
    <source>
        <dbReference type="EMBL" id="GEK47158.1"/>
    </source>
</evidence>
<comment type="caution">
    <text evidence="3">The sequence shown here is derived from an EMBL/GenBank/DDBJ whole genome shotgun (WGS) entry which is preliminary data.</text>
</comment>
<dbReference type="AlphaFoldDB" id="A0A510X6U9"/>
<evidence type="ECO:0000313" key="4">
    <source>
        <dbReference type="Proteomes" id="UP000321275"/>
    </source>
</evidence>
<feature type="compositionally biased region" description="Gly residues" evidence="1">
    <location>
        <begin position="100"/>
        <end position="117"/>
    </location>
</feature>
<evidence type="ECO:0000256" key="2">
    <source>
        <dbReference type="SAM" id="SignalP"/>
    </source>
</evidence>
<keyword evidence="4" id="KW-1185">Reference proteome</keyword>
<feature type="signal peptide" evidence="2">
    <location>
        <begin position="1"/>
        <end position="24"/>
    </location>
</feature>
<proteinExistence type="predicted"/>
<feature type="region of interest" description="Disordered" evidence="1">
    <location>
        <begin position="95"/>
        <end position="117"/>
    </location>
</feature>
<evidence type="ECO:0008006" key="5">
    <source>
        <dbReference type="Google" id="ProtNLM"/>
    </source>
</evidence>
<dbReference type="EMBL" id="BJUK01000012">
    <property type="protein sequence ID" value="GEK47158.1"/>
    <property type="molecule type" value="Genomic_DNA"/>
</dbReference>
<protein>
    <recommendedName>
        <fullName evidence="5">Adhesin</fullName>
    </recommendedName>
</protein>
<dbReference type="RefSeq" id="WP_146802417.1">
    <property type="nucleotide sequence ID" value="NZ_BJUK01000012.1"/>
</dbReference>
<dbReference type="OrthoDB" id="5833205at2"/>
<dbReference type="Proteomes" id="UP000321275">
    <property type="component" value="Unassembled WGS sequence"/>
</dbReference>
<organism evidence="3 4">
    <name type="scientific">Bisbaumannia pacifica</name>
    <dbReference type="NCBI Taxonomy" id="77098"/>
    <lineage>
        <taxon>Bacteria</taxon>
        <taxon>Pseudomonadati</taxon>
        <taxon>Pseudomonadota</taxon>
        <taxon>Gammaproteobacteria</taxon>
        <taxon>Oceanospirillales</taxon>
        <taxon>Halomonadaceae</taxon>
        <taxon>Bisbaumannia</taxon>
    </lineage>
</organism>
<reference evidence="3 4" key="1">
    <citation type="submission" date="2019-07" db="EMBL/GenBank/DDBJ databases">
        <title>Whole genome shotgun sequence of Halomonas pacifica NBRC 102220.</title>
        <authorList>
            <person name="Hosoyama A."/>
            <person name="Uohara A."/>
            <person name="Ohji S."/>
            <person name="Ichikawa N."/>
        </authorList>
    </citation>
    <scope>NUCLEOTIDE SEQUENCE [LARGE SCALE GENOMIC DNA]</scope>
    <source>
        <strain evidence="3 4">NBRC 102220</strain>
    </source>
</reference>
<name>A0A510X6U9_9GAMM</name>
<evidence type="ECO:0000256" key="1">
    <source>
        <dbReference type="SAM" id="MobiDB-lite"/>
    </source>
</evidence>
<accession>A0A510X6U9</accession>
<keyword evidence="2" id="KW-0732">Signal</keyword>
<gene>
    <name evidence="3" type="ORF">HPA02_14410</name>
</gene>